<comment type="caution">
    <text evidence="2">The sequence shown here is derived from an EMBL/GenBank/DDBJ whole genome shotgun (WGS) entry which is preliminary data.</text>
</comment>
<gene>
    <name evidence="2" type="ORF">HXL68_09850</name>
</gene>
<dbReference type="AlphaFoldDB" id="A0A930BSL5"/>
<evidence type="ECO:0000313" key="2">
    <source>
        <dbReference type="EMBL" id="MBF1165334.1"/>
    </source>
</evidence>
<dbReference type="Proteomes" id="UP000718593">
    <property type="component" value="Unassembled WGS sequence"/>
</dbReference>
<accession>A0A930BSL5</accession>
<organism evidence="2 3">
    <name type="scientific">Dechloromonas agitata</name>
    <dbReference type="NCBI Taxonomy" id="73030"/>
    <lineage>
        <taxon>Bacteria</taxon>
        <taxon>Pseudomonadati</taxon>
        <taxon>Pseudomonadota</taxon>
        <taxon>Betaproteobacteria</taxon>
        <taxon>Rhodocyclales</taxon>
        <taxon>Azonexaceae</taxon>
        <taxon>Dechloromonas</taxon>
    </lineage>
</organism>
<proteinExistence type="predicted"/>
<sequence length="223" mass="23684">MIHLDAAFSQQFTPAELPAAVRAALGKPLRRAAVLTQLALLGAFAALPAERRSLPTALLWQSTSGPRLETLTLLAEIGEGSGEPMPYDFLATQPALAAAQIQPFLPGLQAASHVPLDNAEDANWGLLLSLAMAWLNEGRYSQVLCAQLDHRSDLASGHWLSLIRAPGTASLARLAMAASEPSGLPDIPELPARIAHWLASPGPSRRQLESPAGRGQTVEFARL</sequence>
<evidence type="ECO:0000313" key="3">
    <source>
        <dbReference type="Proteomes" id="UP000718593"/>
    </source>
</evidence>
<protein>
    <submittedName>
        <fullName evidence="2">Uncharacterized protein</fullName>
    </submittedName>
</protein>
<evidence type="ECO:0000256" key="1">
    <source>
        <dbReference type="SAM" id="MobiDB-lite"/>
    </source>
</evidence>
<dbReference type="EMBL" id="JABZMI010000186">
    <property type="protein sequence ID" value="MBF1165334.1"/>
    <property type="molecule type" value="Genomic_DNA"/>
</dbReference>
<reference evidence="2" key="1">
    <citation type="submission" date="2020-04" db="EMBL/GenBank/DDBJ databases">
        <title>Deep metagenomics examines the oral microbiome during advanced dental caries in children, revealing novel taxa and co-occurrences with host molecules.</title>
        <authorList>
            <person name="Baker J.L."/>
            <person name="Morton J.T."/>
            <person name="Dinis M."/>
            <person name="Alvarez R."/>
            <person name="Tran N.C."/>
            <person name="Knight R."/>
            <person name="Edlund A."/>
        </authorList>
    </citation>
    <scope>NUCLEOTIDE SEQUENCE</scope>
    <source>
        <strain evidence="2">JCVI_32_bin.24</strain>
    </source>
</reference>
<name>A0A930BSL5_9RHOO</name>
<feature type="region of interest" description="Disordered" evidence="1">
    <location>
        <begin position="203"/>
        <end position="223"/>
    </location>
</feature>